<feature type="transmembrane region" description="Helical" evidence="6">
    <location>
        <begin position="25"/>
        <end position="45"/>
    </location>
</feature>
<dbReference type="InterPro" id="IPR011701">
    <property type="entry name" value="MFS"/>
</dbReference>
<dbReference type="SUPFAM" id="SSF103473">
    <property type="entry name" value="MFS general substrate transporter"/>
    <property type="match status" value="1"/>
</dbReference>
<evidence type="ECO:0000313" key="9">
    <source>
        <dbReference type="Proteomes" id="UP000585363"/>
    </source>
</evidence>
<accession>A0A848MH53</accession>
<feature type="transmembrane region" description="Helical" evidence="6">
    <location>
        <begin position="355"/>
        <end position="372"/>
    </location>
</feature>
<feature type="transmembrane region" description="Helical" evidence="6">
    <location>
        <begin position="157"/>
        <end position="178"/>
    </location>
</feature>
<gene>
    <name evidence="8" type="ORF">GW590_09010</name>
</gene>
<feature type="transmembrane region" description="Helical" evidence="6">
    <location>
        <begin position="219"/>
        <end position="239"/>
    </location>
</feature>
<keyword evidence="4 6" id="KW-1133">Transmembrane helix</keyword>
<name>A0A848MH53_9GAMM</name>
<feature type="transmembrane region" description="Helical" evidence="6">
    <location>
        <begin position="251"/>
        <end position="272"/>
    </location>
</feature>
<comment type="caution">
    <text evidence="8">The sequence shown here is derived from an EMBL/GenBank/DDBJ whole genome shotgun (WGS) entry which is preliminary data.</text>
</comment>
<dbReference type="AlphaFoldDB" id="A0A848MH53"/>
<protein>
    <submittedName>
        <fullName evidence="8">MFS transporter</fullName>
    </submittedName>
</protein>
<dbReference type="Gene3D" id="1.20.1250.20">
    <property type="entry name" value="MFS general substrate transporter like domains"/>
    <property type="match status" value="1"/>
</dbReference>
<dbReference type="PANTHER" id="PTHR42718:SF9">
    <property type="entry name" value="MAJOR FACILITATOR SUPERFAMILY MULTIDRUG TRANSPORTER MFSC"/>
    <property type="match status" value="1"/>
</dbReference>
<dbReference type="RefSeq" id="WP_169402697.1">
    <property type="nucleotide sequence ID" value="NZ_JAADJU010000004.1"/>
</dbReference>
<dbReference type="EMBL" id="JAADJU010000004">
    <property type="protein sequence ID" value="NMP27005.1"/>
    <property type="molecule type" value="Genomic_DNA"/>
</dbReference>
<organism evidence="8 9">
    <name type="scientific">Rouxiella aceris</name>
    <dbReference type="NCBI Taxonomy" id="2703884"/>
    <lineage>
        <taxon>Bacteria</taxon>
        <taxon>Pseudomonadati</taxon>
        <taxon>Pseudomonadota</taxon>
        <taxon>Gammaproteobacteria</taxon>
        <taxon>Enterobacterales</taxon>
        <taxon>Yersiniaceae</taxon>
        <taxon>Rouxiella</taxon>
    </lineage>
</organism>
<keyword evidence="9" id="KW-1185">Reference proteome</keyword>
<keyword evidence="3 6" id="KW-0812">Transmembrane</keyword>
<proteinExistence type="predicted"/>
<evidence type="ECO:0000256" key="3">
    <source>
        <dbReference type="ARBA" id="ARBA00022692"/>
    </source>
</evidence>
<dbReference type="PROSITE" id="PS50850">
    <property type="entry name" value="MFS"/>
    <property type="match status" value="1"/>
</dbReference>
<dbReference type="GO" id="GO:0022857">
    <property type="term" value="F:transmembrane transporter activity"/>
    <property type="evidence" value="ECO:0007669"/>
    <property type="project" value="InterPro"/>
</dbReference>
<feature type="transmembrane region" description="Helical" evidence="6">
    <location>
        <begin position="292"/>
        <end position="312"/>
    </location>
</feature>
<reference evidence="8 9" key="1">
    <citation type="submission" date="2020-01" db="EMBL/GenBank/DDBJ databases">
        <authorList>
            <person name="Lee S.D."/>
        </authorList>
    </citation>
    <scope>NUCLEOTIDE SEQUENCE [LARGE SCALE GENOMIC DNA]</scope>
    <source>
        <strain evidence="8 9">SAP-1</strain>
    </source>
</reference>
<feature type="domain" description="Major facilitator superfamily (MFS) profile" evidence="7">
    <location>
        <begin position="32"/>
        <end position="530"/>
    </location>
</feature>
<keyword evidence="5 6" id="KW-0472">Membrane</keyword>
<comment type="subcellular location">
    <subcellularLocation>
        <location evidence="1">Membrane</location>
        <topology evidence="1">Multi-pass membrane protein</topology>
    </subcellularLocation>
</comment>
<sequence length="540" mass="58171">MNQQITLAHSLPGPAAPVPPAPQPFTLRLVIGLIGILIAALCSGLNDRVTDIALQDVRGALNISSDPGSWLIGAYQAAEVAAMMLAPWFAMTFSLRRFTLAVTFGFALMAVLMPFAANISVLLALRVVQGIFGGALPPLLMTAALRFLPPSYKLFGLSGYALTATFGPNMAMSLAAFWTDTIGWQWVFWQVIPPCLLAGIMIGYGIPQDPLRYERFKQMDILGMVTGSSGIALLVLALQQGHRLDWLNSPLIVVMLLAATGLLTIFVVNEWAHPLPLFKLQMLKRPNLTHGLLTLGGLMTLFLSGSALPASYMESVQGFRAVQVGPLALTIGLPQLLLAPLVAAVLNFRWIDSRWILVSGLALVGISCYLGSHLTEDWARENFYWLQIMQALGQPMSVLPILMGATSVVMPPEGPFASAMFNTVRGLGSVIGSTLLTEFSSQREQFHSHVLLNHVGSVSALLSQPYDGDGTYLAPLNPDGSLVSSEAIAAFSSLVRRQATVLGLSDSYLMIIGLAIALMLLTALLPKRTYPPHTLIKKND</sequence>
<feature type="transmembrane region" description="Helical" evidence="6">
    <location>
        <begin position="324"/>
        <end position="348"/>
    </location>
</feature>
<evidence type="ECO:0000313" key="8">
    <source>
        <dbReference type="EMBL" id="NMP27005.1"/>
    </source>
</evidence>
<dbReference type="Proteomes" id="UP000585363">
    <property type="component" value="Unassembled WGS sequence"/>
</dbReference>
<reference evidence="8 9" key="2">
    <citation type="submission" date="2020-06" db="EMBL/GenBank/DDBJ databases">
        <title>Polyphasic characterization of a Rahnella strain isolated from tree sap.</title>
        <authorList>
            <person name="Kim I.S."/>
        </authorList>
    </citation>
    <scope>NUCLEOTIDE SEQUENCE [LARGE SCALE GENOMIC DNA]</scope>
    <source>
        <strain evidence="8 9">SAP-1</strain>
    </source>
</reference>
<dbReference type="InterPro" id="IPR036259">
    <property type="entry name" value="MFS_trans_sf"/>
</dbReference>
<dbReference type="GO" id="GO:0016020">
    <property type="term" value="C:membrane"/>
    <property type="evidence" value="ECO:0007669"/>
    <property type="project" value="UniProtKB-SubCell"/>
</dbReference>
<feature type="transmembrane region" description="Helical" evidence="6">
    <location>
        <begin position="184"/>
        <end position="207"/>
    </location>
</feature>
<feature type="transmembrane region" description="Helical" evidence="6">
    <location>
        <begin position="507"/>
        <end position="525"/>
    </location>
</feature>
<dbReference type="Pfam" id="PF07690">
    <property type="entry name" value="MFS_1"/>
    <property type="match status" value="1"/>
</dbReference>
<evidence type="ECO:0000259" key="7">
    <source>
        <dbReference type="PROSITE" id="PS50850"/>
    </source>
</evidence>
<evidence type="ECO:0000256" key="2">
    <source>
        <dbReference type="ARBA" id="ARBA00022448"/>
    </source>
</evidence>
<feature type="transmembrane region" description="Helical" evidence="6">
    <location>
        <begin position="123"/>
        <end position="145"/>
    </location>
</feature>
<evidence type="ECO:0000256" key="4">
    <source>
        <dbReference type="ARBA" id="ARBA00022989"/>
    </source>
</evidence>
<evidence type="ECO:0000256" key="5">
    <source>
        <dbReference type="ARBA" id="ARBA00023136"/>
    </source>
</evidence>
<feature type="transmembrane region" description="Helical" evidence="6">
    <location>
        <begin position="98"/>
        <end position="117"/>
    </location>
</feature>
<dbReference type="PANTHER" id="PTHR42718">
    <property type="entry name" value="MAJOR FACILITATOR SUPERFAMILY MULTIDRUG TRANSPORTER MFSC"/>
    <property type="match status" value="1"/>
</dbReference>
<evidence type="ECO:0000256" key="6">
    <source>
        <dbReference type="SAM" id="Phobius"/>
    </source>
</evidence>
<dbReference type="InterPro" id="IPR020846">
    <property type="entry name" value="MFS_dom"/>
</dbReference>
<keyword evidence="2" id="KW-0813">Transport</keyword>
<evidence type="ECO:0000256" key="1">
    <source>
        <dbReference type="ARBA" id="ARBA00004141"/>
    </source>
</evidence>